<gene>
    <name evidence="1" type="ORF">ACAOBT_LOCUS22461</name>
</gene>
<organism evidence="1 2">
    <name type="scientific">Acanthoscelides obtectus</name>
    <name type="common">Bean weevil</name>
    <name type="synonym">Bruchus obtectus</name>
    <dbReference type="NCBI Taxonomy" id="200917"/>
    <lineage>
        <taxon>Eukaryota</taxon>
        <taxon>Metazoa</taxon>
        <taxon>Ecdysozoa</taxon>
        <taxon>Arthropoda</taxon>
        <taxon>Hexapoda</taxon>
        <taxon>Insecta</taxon>
        <taxon>Pterygota</taxon>
        <taxon>Neoptera</taxon>
        <taxon>Endopterygota</taxon>
        <taxon>Coleoptera</taxon>
        <taxon>Polyphaga</taxon>
        <taxon>Cucujiformia</taxon>
        <taxon>Chrysomeloidea</taxon>
        <taxon>Chrysomelidae</taxon>
        <taxon>Bruchinae</taxon>
        <taxon>Bruchini</taxon>
        <taxon>Acanthoscelides</taxon>
    </lineage>
</organism>
<evidence type="ECO:0000313" key="2">
    <source>
        <dbReference type="Proteomes" id="UP001152888"/>
    </source>
</evidence>
<reference evidence="1" key="1">
    <citation type="submission" date="2022-03" db="EMBL/GenBank/DDBJ databases">
        <authorList>
            <person name="Sayadi A."/>
        </authorList>
    </citation>
    <scope>NUCLEOTIDE SEQUENCE</scope>
</reference>
<dbReference type="OrthoDB" id="6741597at2759"/>
<keyword evidence="2" id="KW-1185">Reference proteome</keyword>
<evidence type="ECO:0008006" key="3">
    <source>
        <dbReference type="Google" id="ProtNLM"/>
    </source>
</evidence>
<dbReference type="InterPro" id="IPR050863">
    <property type="entry name" value="CenT-Element_Derived"/>
</dbReference>
<proteinExistence type="predicted"/>
<dbReference type="PANTHER" id="PTHR19303:SF74">
    <property type="entry name" value="POGO TRANSPOSABLE ELEMENT WITH KRAB DOMAIN"/>
    <property type="match status" value="1"/>
</dbReference>
<comment type="caution">
    <text evidence="1">The sequence shown here is derived from an EMBL/GenBank/DDBJ whole genome shotgun (WGS) entry which is preliminary data.</text>
</comment>
<sequence length="263" mass="29584">MAFQHVLLIVELNLESLQRVLGPEGVLGQSNERRKVTHIKKLCQAGFAPGRITVRKMAFHFAEKLNIKHTFLKETGKAGIQWLRSFIERNPDLSIRQSEGLSLARALGMNRLEVANFFKLLKHVLLENNLIDRPSNIFDMDEAGIQPINKPSKVVAPKGANDVQILTSRERGENVTVIGCCNAGGVFLQPVLILKGVNRKPEFSNGLPAGSSIYMTKKIFLYHIRTLKWLREHCIPRKPPGKTLLIIEHSLHCSDLEMLEIAN</sequence>
<evidence type="ECO:0000313" key="1">
    <source>
        <dbReference type="EMBL" id="CAH1995203.1"/>
    </source>
</evidence>
<dbReference type="GO" id="GO:0003677">
    <property type="term" value="F:DNA binding"/>
    <property type="evidence" value="ECO:0007669"/>
    <property type="project" value="TreeGrafter"/>
</dbReference>
<dbReference type="Proteomes" id="UP001152888">
    <property type="component" value="Unassembled WGS sequence"/>
</dbReference>
<dbReference type="PANTHER" id="PTHR19303">
    <property type="entry name" value="TRANSPOSON"/>
    <property type="match status" value="1"/>
</dbReference>
<dbReference type="GO" id="GO:0005634">
    <property type="term" value="C:nucleus"/>
    <property type="evidence" value="ECO:0007669"/>
    <property type="project" value="TreeGrafter"/>
</dbReference>
<dbReference type="AlphaFoldDB" id="A0A9P0LK92"/>
<protein>
    <recommendedName>
        <fullName evidence="3">HTH CENPB-type domain-containing protein</fullName>
    </recommendedName>
</protein>
<dbReference type="EMBL" id="CAKOFQ010007218">
    <property type="protein sequence ID" value="CAH1995203.1"/>
    <property type="molecule type" value="Genomic_DNA"/>
</dbReference>
<accession>A0A9P0LK92</accession>
<name>A0A9P0LK92_ACAOB</name>